<evidence type="ECO:0000313" key="2">
    <source>
        <dbReference type="EMBL" id="KAK8230400.1"/>
    </source>
</evidence>
<evidence type="ECO:0000256" key="1">
    <source>
        <dbReference type="SAM" id="MobiDB-lite"/>
    </source>
</evidence>
<feature type="region of interest" description="Disordered" evidence="1">
    <location>
        <begin position="34"/>
        <end position="88"/>
    </location>
</feature>
<name>A0ABR1YHL3_9PEZI</name>
<feature type="compositionally biased region" description="Basic residues" evidence="1">
    <location>
        <begin position="149"/>
        <end position="162"/>
    </location>
</feature>
<accession>A0ABR1YHL3</accession>
<dbReference type="EMBL" id="JBBWRZ010000008">
    <property type="protein sequence ID" value="KAK8230400.1"/>
    <property type="molecule type" value="Genomic_DNA"/>
</dbReference>
<protein>
    <submittedName>
        <fullName evidence="2">Uncharacterized protein</fullName>
    </submittedName>
</protein>
<comment type="caution">
    <text evidence="2">The sequence shown here is derived from an EMBL/GenBank/DDBJ whole genome shotgun (WGS) entry which is preliminary data.</text>
</comment>
<feature type="compositionally biased region" description="Basic and acidic residues" evidence="1">
    <location>
        <begin position="163"/>
        <end position="187"/>
    </location>
</feature>
<evidence type="ECO:0000313" key="3">
    <source>
        <dbReference type="Proteomes" id="UP001492380"/>
    </source>
</evidence>
<organism evidence="2 3">
    <name type="scientific">Phyllosticta capitalensis</name>
    <dbReference type="NCBI Taxonomy" id="121624"/>
    <lineage>
        <taxon>Eukaryota</taxon>
        <taxon>Fungi</taxon>
        <taxon>Dikarya</taxon>
        <taxon>Ascomycota</taxon>
        <taxon>Pezizomycotina</taxon>
        <taxon>Dothideomycetes</taxon>
        <taxon>Dothideomycetes incertae sedis</taxon>
        <taxon>Botryosphaeriales</taxon>
        <taxon>Phyllostictaceae</taxon>
        <taxon>Phyllosticta</taxon>
    </lineage>
</organism>
<reference evidence="2 3" key="1">
    <citation type="submission" date="2024-04" db="EMBL/GenBank/DDBJ databases">
        <title>Phyllosticta paracitricarpa is synonymous to the EU quarantine fungus P. citricarpa based on phylogenomic analyses.</title>
        <authorList>
            <consortium name="Lawrence Berkeley National Laboratory"/>
            <person name="Van Ingen-Buijs V.A."/>
            <person name="Van Westerhoven A.C."/>
            <person name="Haridas S."/>
            <person name="Skiadas P."/>
            <person name="Martin F."/>
            <person name="Groenewald J.Z."/>
            <person name="Crous P.W."/>
            <person name="Seidl M.F."/>
        </authorList>
    </citation>
    <scope>NUCLEOTIDE SEQUENCE [LARGE SCALE GENOMIC DNA]</scope>
    <source>
        <strain evidence="2 3">CBS 123374</strain>
    </source>
</reference>
<keyword evidence="3" id="KW-1185">Reference proteome</keyword>
<dbReference type="Proteomes" id="UP001492380">
    <property type="component" value="Unassembled WGS sequence"/>
</dbReference>
<gene>
    <name evidence="2" type="ORF">HDK90DRAFT_319886</name>
</gene>
<feature type="compositionally biased region" description="Low complexity" evidence="1">
    <location>
        <begin position="108"/>
        <end position="122"/>
    </location>
</feature>
<proteinExistence type="predicted"/>
<sequence length="225" mass="25749">MKSTTDEEHAGDWPWQRSWRWQWCWRRVSQQANQHPTQHRSDARCSASLHAHHAAPPEDQTTSTRPPTQQHGRFLTDEETDRTAAPAARHAWTLSLILHPSRKPPTLFSSSSPPDGGSRSFSTTQPPAYYLPWLFHHNQLPTLATYVHRGRHTHRRRTGRTGRRAEESPEAERTGRETDTLDTDRRLGTHAWMAAHPHSSLRNRMDGRTNGSFSDAEADGRHGLD</sequence>
<feature type="region of interest" description="Disordered" evidence="1">
    <location>
        <begin position="103"/>
        <end position="123"/>
    </location>
</feature>
<feature type="compositionally biased region" description="Polar residues" evidence="1">
    <location>
        <begin position="59"/>
        <end position="71"/>
    </location>
</feature>
<feature type="region of interest" description="Disordered" evidence="1">
    <location>
        <begin position="149"/>
        <end position="225"/>
    </location>
</feature>